<dbReference type="EMBL" id="DACSEO010000172">
    <property type="protein sequence ID" value="HAT1685286.1"/>
    <property type="molecule type" value="Genomic_DNA"/>
</dbReference>
<reference evidence="1" key="1">
    <citation type="journal article" date="2018" name="Genome Biol.">
        <title>SKESA: strategic k-mer extension for scrupulous assemblies.</title>
        <authorList>
            <person name="Souvorov A."/>
            <person name="Agarwala R."/>
            <person name="Lipman D.J."/>
        </authorList>
    </citation>
    <scope>NUCLEOTIDE SEQUENCE</scope>
    <source>
        <strain evidence="1">R404</strain>
    </source>
</reference>
<evidence type="ECO:0000313" key="2">
    <source>
        <dbReference type="Proteomes" id="UP000856143"/>
    </source>
</evidence>
<sequence length="96" mass="11257">LWIHQSDNSYLLKTIGFQTQFEILRQYLLSTSDYELNGIDEKLELLVDIDFSDIFFTASGIGATRMKNISLIRLKLKPLTDLVEHKDYNDYVRLLK</sequence>
<dbReference type="Proteomes" id="UP000856143">
    <property type="component" value="Unassembled WGS sequence"/>
</dbReference>
<comment type="caution">
    <text evidence="1">The sequence shown here is derived from an EMBL/GenBank/DDBJ whole genome shotgun (WGS) entry which is preliminary data.</text>
</comment>
<accession>A0AAN5LFR3</accession>
<proteinExistence type="predicted"/>
<feature type="non-terminal residue" evidence="1">
    <location>
        <position position="1"/>
    </location>
</feature>
<protein>
    <submittedName>
        <fullName evidence="1">DGQHR domain-containing protein</fullName>
    </submittedName>
</protein>
<reference evidence="1" key="2">
    <citation type="submission" date="2020-11" db="EMBL/GenBank/DDBJ databases">
        <authorList>
            <consortium name="NCBI Pathogen Detection Project"/>
        </authorList>
    </citation>
    <scope>NUCLEOTIDE SEQUENCE</scope>
    <source>
        <strain evidence="1">R404</strain>
    </source>
</reference>
<gene>
    <name evidence="1" type="ORF">I8Y21_006134</name>
</gene>
<organism evidence="1 2">
    <name type="scientific">Klebsiella oxytoca</name>
    <dbReference type="NCBI Taxonomy" id="571"/>
    <lineage>
        <taxon>Bacteria</taxon>
        <taxon>Pseudomonadati</taxon>
        <taxon>Pseudomonadota</taxon>
        <taxon>Gammaproteobacteria</taxon>
        <taxon>Enterobacterales</taxon>
        <taxon>Enterobacteriaceae</taxon>
        <taxon>Klebsiella/Raoultella group</taxon>
        <taxon>Klebsiella</taxon>
    </lineage>
</organism>
<dbReference type="AlphaFoldDB" id="A0AAN5LFR3"/>
<name>A0AAN5LFR3_KLEOX</name>
<evidence type="ECO:0000313" key="1">
    <source>
        <dbReference type="EMBL" id="HAT1685286.1"/>
    </source>
</evidence>